<feature type="domain" description="Protein SirB1 N-terminal" evidence="2">
    <location>
        <begin position="46"/>
        <end position="202"/>
    </location>
</feature>
<reference evidence="3 4" key="1">
    <citation type="submission" date="2019-04" db="EMBL/GenBank/DDBJ databases">
        <title>Lampropedia sp YIM MLB12 draf genome.</title>
        <authorList>
            <person name="Wang Y.-X."/>
        </authorList>
    </citation>
    <scope>NUCLEOTIDE SEQUENCE [LARGE SCALE GENOMIC DNA]</scope>
    <source>
        <strain evidence="3 4">YIM MLB12</strain>
    </source>
</reference>
<proteinExistence type="inferred from homology"/>
<evidence type="ECO:0000256" key="1">
    <source>
        <dbReference type="ARBA" id="ARBA00007100"/>
    </source>
</evidence>
<evidence type="ECO:0000259" key="2">
    <source>
        <dbReference type="Pfam" id="PF13369"/>
    </source>
</evidence>
<gene>
    <name evidence="3" type="ORF">E8K88_00610</name>
</gene>
<dbReference type="OrthoDB" id="232498at2"/>
<accession>A0A4V3YXT4</accession>
<dbReference type="InterPro" id="IPR011990">
    <property type="entry name" value="TPR-like_helical_dom_sf"/>
</dbReference>
<dbReference type="AlphaFoldDB" id="A0A4V3YXT4"/>
<dbReference type="Pfam" id="PF13369">
    <property type="entry name" value="Transglut_core2"/>
    <property type="match status" value="1"/>
</dbReference>
<sequence length="282" mass="32085">MLLNLQPPTPLEYFASLVQSDAELPLMEAAISLAQDEYPELDLEQTLSVIDNMQARLRKRNAQQGTALERIHQLNQFFYGELGFSLNSNDYYDPDNSYLHHVLQSRRGIPISIGVLWLDLARSIGLDAYGVSFPGHFMLKVLLSQGQVILDPLTGKSFSSHELTHQLQAQIPRLTLYNEETMPLGLFLQSASSREIITRMLRNLKEIFRVQQDAGRQLAVMERLVVVQPQDWLERRDRGLAYEALGRTQEAIADFQAYLDFSREATDASEVAQKLHVLKNQA</sequence>
<dbReference type="Pfam" id="PF13371">
    <property type="entry name" value="TPR_9"/>
    <property type="match status" value="1"/>
</dbReference>
<evidence type="ECO:0000313" key="4">
    <source>
        <dbReference type="Proteomes" id="UP000306236"/>
    </source>
</evidence>
<comment type="similarity">
    <text evidence="1">Belongs to the UPF0162 family.</text>
</comment>
<keyword evidence="4" id="KW-1185">Reference proteome</keyword>
<dbReference type="PANTHER" id="PTHR31350">
    <property type="entry name" value="SI:DKEY-261L7.2"/>
    <property type="match status" value="1"/>
</dbReference>
<organism evidence="3 4">
    <name type="scientific">Lampropedia aestuarii</name>
    <dbReference type="NCBI Taxonomy" id="2562762"/>
    <lineage>
        <taxon>Bacteria</taxon>
        <taxon>Pseudomonadati</taxon>
        <taxon>Pseudomonadota</taxon>
        <taxon>Betaproteobacteria</taxon>
        <taxon>Burkholderiales</taxon>
        <taxon>Comamonadaceae</taxon>
        <taxon>Lampropedia</taxon>
    </lineage>
</organism>
<dbReference type="InterPro" id="IPR032698">
    <property type="entry name" value="SirB1_N"/>
</dbReference>
<protein>
    <submittedName>
        <fullName evidence="3">Tetratricopeptide repeat protein</fullName>
    </submittedName>
</protein>
<dbReference type="SUPFAM" id="SSF48452">
    <property type="entry name" value="TPR-like"/>
    <property type="match status" value="1"/>
</dbReference>
<dbReference type="RefSeq" id="WP_136404701.1">
    <property type="nucleotide sequence ID" value="NZ_JARXRQ010000004.1"/>
</dbReference>
<evidence type="ECO:0000313" key="3">
    <source>
        <dbReference type="EMBL" id="THJ36442.1"/>
    </source>
</evidence>
<dbReference type="Gene3D" id="1.25.40.10">
    <property type="entry name" value="Tetratricopeptide repeat domain"/>
    <property type="match status" value="1"/>
</dbReference>
<name>A0A4V3YXT4_9BURK</name>
<dbReference type="EMBL" id="SSWX01000001">
    <property type="protein sequence ID" value="THJ36442.1"/>
    <property type="molecule type" value="Genomic_DNA"/>
</dbReference>
<dbReference type="Proteomes" id="UP000306236">
    <property type="component" value="Unassembled WGS sequence"/>
</dbReference>
<comment type="caution">
    <text evidence="3">The sequence shown here is derived from an EMBL/GenBank/DDBJ whole genome shotgun (WGS) entry which is preliminary data.</text>
</comment>
<dbReference type="PANTHER" id="PTHR31350:SF21">
    <property type="entry name" value="F-BOX ONLY PROTEIN 21"/>
    <property type="match status" value="1"/>
</dbReference>